<sequence>MARGVVCRWGSLFLLRGAAIQAPEVEKKGRACKFVPVSGGLQPSFCTPSRRRGYGSACCRIAASPVLLLRPERCNAYRQQKK</sequence>
<dbReference type="AlphaFoldDB" id="A0A5B7E924"/>
<evidence type="ECO:0000256" key="1">
    <source>
        <dbReference type="SAM" id="SignalP"/>
    </source>
</evidence>
<dbReference type="Proteomes" id="UP000324222">
    <property type="component" value="Unassembled WGS sequence"/>
</dbReference>
<evidence type="ECO:0000313" key="2">
    <source>
        <dbReference type="EMBL" id="MPC30502.1"/>
    </source>
</evidence>
<evidence type="ECO:0008006" key="4">
    <source>
        <dbReference type="Google" id="ProtNLM"/>
    </source>
</evidence>
<reference evidence="2 3" key="1">
    <citation type="submission" date="2019-05" db="EMBL/GenBank/DDBJ databases">
        <title>Another draft genome of Portunus trituberculatus and its Hox gene families provides insights of decapod evolution.</title>
        <authorList>
            <person name="Jeong J.-H."/>
            <person name="Song I."/>
            <person name="Kim S."/>
            <person name="Choi T."/>
            <person name="Kim D."/>
            <person name="Ryu S."/>
            <person name="Kim W."/>
        </authorList>
    </citation>
    <scope>NUCLEOTIDE SEQUENCE [LARGE SCALE GENOMIC DNA]</scope>
    <source>
        <tissue evidence="2">Muscle</tissue>
    </source>
</reference>
<dbReference type="EMBL" id="VSRR010002266">
    <property type="protein sequence ID" value="MPC30502.1"/>
    <property type="molecule type" value="Genomic_DNA"/>
</dbReference>
<evidence type="ECO:0000313" key="3">
    <source>
        <dbReference type="Proteomes" id="UP000324222"/>
    </source>
</evidence>
<comment type="caution">
    <text evidence="2">The sequence shown here is derived from an EMBL/GenBank/DDBJ whole genome shotgun (WGS) entry which is preliminary data.</text>
</comment>
<keyword evidence="1" id="KW-0732">Signal</keyword>
<accession>A0A5B7E924</accession>
<protein>
    <recommendedName>
        <fullName evidence="4">Secreted protein</fullName>
    </recommendedName>
</protein>
<feature type="signal peptide" evidence="1">
    <location>
        <begin position="1"/>
        <end position="22"/>
    </location>
</feature>
<gene>
    <name evidence="2" type="ORF">E2C01_023769</name>
</gene>
<proteinExistence type="predicted"/>
<organism evidence="2 3">
    <name type="scientific">Portunus trituberculatus</name>
    <name type="common">Swimming crab</name>
    <name type="synonym">Neptunus trituberculatus</name>
    <dbReference type="NCBI Taxonomy" id="210409"/>
    <lineage>
        <taxon>Eukaryota</taxon>
        <taxon>Metazoa</taxon>
        <taxon>Ecdysozoa</taxon>
        <taxon>Arthropoda</taxon>
        <taxon>Crustacea</taxon>
        <taxon>Multicrustacea</taxon>
        <taxon>Malacostraca</taxon>
        <taxon>Eumalacostraca</taxon>
        <taxon>Eucarida</taxon>
        <taxon>Decapoda</taxon>
        <taxon>Pleocyemata</taxon>
        <taxon>Brachyura</taxon>
        <taxon>Eubrachyura</taxon>
        <taxon>Portunoidea</taxon>
        <taxon>Portunidae</taxon>
        <taxon>Portuninae</taxon>
        <taxon>Portunus</taxon>
    </lineage>
</organism>
<name>A0A5B7E924_PORTR</name>
<feature type="chain" id="PRO_5023130604" description="Secreted protein" evidence="1">
    <location>
        <begin position="23"/>
        <end position="82"/>
    </location>
</feature>
<keyword evidence="3" id="KW-1185">Reference proteome</keyword>